<protein>
    <recommendedName>
        <fullName evidence="3">beta-galactosidase</fullName>
        <ecNumber evidence="3">3.2.1.23</ecNumber>
    </recommendedName>
    <alternativeName>
        <fullName evidence="6">Lactase</fullName>
    </alternativeName>
</protein>
<keyword evidence="5" id="KW-0326">Glycosidase</keyword>
<dbReference type="Proteomes" id="UP001165060">
    <property type="component" value="Unassembled WGS sequence"/>
</dbReference>
<dbReference type="InterPro" id="IPR017853">
    <property type="entry name" value="GH"/>
</dbReference>
<dbReference type="Gene3D" id="2.70.98.10">
    <property type="match status" value="1"/>
</dbReference>
<organism evidence="9 10">
    <name type="scientific">Tetraparma gracilis</name>
    <dbReference type="NCBI Taxonomy" id="2962635"/>
    <lineage>
        <taxon>Eukaryota</taxon>
        <taxon>Sar</taxon>
        <taxon>Stramenopiles</taxon>
        <taxon>Ochrophyta</taxon>
        <taxon>Bolidophyceae</taxon>
        <taxon>Parmales</taxon>
        <taxon>Triparmaceae</taxon>
        <taxon>Tetraparma</taxon>
    </lineage>
</organism>
<evidence type="ECO:0000256" key="6">
    <source>
        <dbReference type="ARBA" id="ARBA00032230"/>
    </source>
</evidence>
<dbReference type="PRINTS" id="PR00132">
    <property type="entry name" value="GLHYDRLASE2"/>
</dbReference>
<dbReference type="Pfam" id="PF00703">
    <property type="entry name" value="Glyco_hydro_2"/>
    <property type="match status" value="1"/>
</dbReference>
<keyword evidence="10" id="KW-1185">Reference proteome</keyword>
<dbReference type="SUPFAM" id="SSF49785">
    <property type="entry name" value="Galactose-binding domain-like"/>
    <property type="match status" value="1"/>
</dbReference>
<comment type="catalytic activity">
    <reaction evidence="1">
        <text>Hydrolysis of terminal non-reducing beta-D-galactose residues in beta-D-galactosides.</text>
        <dbReference type="EC" id="3.2.1.23"/>
    </reaction>
</comment>
<sequence>MRYISSTPSARAHACVVPLTSPATSNVAPLDGTWRFQYTTDPAEAKFLQWSRMKPEHPKWSEVEVPSNWQLSTGFDRPIYTNIQYPFEFAPPYVPSENPTGLYQRHFTLPASFASSKTFDRDKFRLLFHGVASAFYVYLDDKLVGYSQDSCLPAEFDVTENIAVAMKAAGMSKKTEFKLSVIVIRWSDGSYLEDQDHWWLSGIARNVELVRVPGGMDLEDFSAQCDMDGHVEVRAHLATAFRKERAAKKVSVRVYDDEMLDLEGNYSEGKQVFRVDSDVKDEDALVVLSGYLDKPKLWSAEVPNLYTLTVALLDAKGEELQVESQRIGFKTVDITPEGVFKINGAAVTIAGVNRHDHDPDHGKTISIDSMVTDVTILKANNFNSVRTCHYPNSSEFYKLTDWYSHAMGNSNGNLHLYWEMVWAADKPRIQGGFIWDMIDQGLRKKDPKSKKEFWAYGGDFGEPIHDAQFCVNGLWSPDRIPHPAVFEAKRLQQPVTFELHSSNATLSVEGKGKSTPLAVVSVVNRYSFLSLGHLGLEWTVTSDASSEPISSGSEKMPKGNASSVKLHLEKCDASSLLQRSVIPGKLWLNVNAVLLKETPWADEGHVIGTTQFPIEVNLAGDVDVAGDAGTPSLMRRLTNRTLTGARSGQVSSGNPEGALSVEKEDDSGDIAVSIDGSEDAIIDGASGDLVAFSTPTGKKILAEPLSLSFTRAATDNDQGGLQMLIESGMAPAWALDLLSMVPGGSADFSYKYKWGKQGIAQSDPPSQVASAIAVDESSIADGHYVEIKADAVTTSTAGKSIFNTESVYRVYRNGDVQVRCSVQPANSSVFAGDLPSLPRVGLKLALDPSLFNVTYLGKGEGDNSGENYPDRESCADEGIYSTTPSDMYVPYIYPSENGARGGCSWAAFADKNGAGLLVRPDSIEGHDADTFSFSASLHSASELDAAKHTCDLATRKNGAKNKIFVNLDHKIMGVGGDLSWLPCVYDAYKVDPKQTYKFSFWLLPLAPGQSPIAQAKRPLGLS</sequence>
<dbReference type="InterPro" id="IPR006104">
    <property type="entry name" value="Glyco_hydro_2_N"/>
</dbReference>
<dbReference type="InterPro" id="IPR013783">
    <property type="entry name" value="Ig-like_fold"/>
</dbReference>
<proteinExistence type="inferred from homology"/>
<dbReference type="InterPro" id="IPR004199">
    <property type="entry name" value="B-gal_small/dom_5"/>
</dbReference>
<dbReference type="InterPro" id="IPR014718">
    <property type="entry name" value="GH-type_carb-bd"/>
</dbReference>
<evidence type="ECO:0000256" key="5">
    <source>
        <dbReference type="ARBA" id="ARBA00023295"/>
    </source>
</evidence>
<reference evidence="9 10" key="1">
    <citation type="journal article" date="2023" name="Commun. Biol.">
        <title>Genome analysis of Parmales, the sister group of diatoms, reveals the evolutionary specialization of diatoms from phago-mixotrophs to photoautotrophs.</title>
        <authorList>
            <person name="Ban H."/>
            <person name="Sato S."/>
            <person name="Yoshikawa S."/>
            <person name="Yamada K."/>
            <person name="Nakamura Y."/>
            <person name="Ichinomiya M."/>
            <person name="Sato N."/>
            <person name="Blanc-Mathieu R."/>
            <person name="Endo H."/>
            <person name="Kuwata A."/>
            <person name="Ogata H."/>
        </authorList>
    </citation>
    <scope>NUCLEOTIDE SEQUENCE [LARGE SCALE GENOMIC DNA]</scope>
</reference>
<dbReference type="SUPFAM" id="SSF51445">
    <property type="entry name" value="(Trans)glycosidases"/>
    <property type="match status" value="2"/>
</dbReference>
<dbReference type="Pfam" id="PF16353">
    <property type="entry name" value="LacZ_4"/>
    <property type="match status" value="1"/>
</dbReference>
<evidence type="ECO:0000313" key="9">
    <source>
        <dbReference type="EMBL" id="GMI35863.1"/>
    </source>
</evidence>
<evidence type="ECO:0000256" key="4">
    <source>
        <dbReference type="ARBA" id="ARBA00022801"/>
    </source>
</evidence>
<dbReference type="InterPro" id="IPR006102">
    <property type="entry name" value="Ig-like_GH2"/>
</dbReference>
<name>A0ABQ6MZD0_9STRA</name>
<evidence type="ECO:0000256" key="2">
    <source>
        <dbReference type="ARBA" id="ARBA00007401"/>
    </source>
</evidence>
<dbReference type="InterPro" id="IPR006101">
    <property type="entry name" value="Glyco_hydro_2"/>
</dbReference>
<evidence type="ECO:0000256" key="7">
    <source>
        <dbReference type="SAM" id="MobiDB-lite"/>
    </source>
</evidence>
<dbReference type="SMART" id="SM01038">
    <property type="entry name" value="Bgal_small_N"/>
    <property type="match status" value="1"/>
</dbReference>
<evidence type="ECO:0000256" key="1">
    <source>
        <dbReference type="ARBA" id="ARBA00001412"/>
    </source>
</evidence>
<dbReference type="Gene3D" id="2.60.120.260">
    <property type="entry name" value="Galactose-binding domain-like"/>
    <property type="match status" value="1"/>
</dbReference>
<dbReference type="InterPro" id="IPR008979">
    <property type="entry name" value="Galactose-bd-like_sf"/>
</dbReference>
<feature type="compositionally biased region" description="Polar residues" evidence="7">
    <location>
        <begin position="645"/>
        <end position="654"/>
    </location>
</feature>
<dbReference type="InterPro" id="IPR006103">
    <property type="entry name" value="Glyco_hydro_2_cat"/>
</dbReference>
<keyword evidence="4" id="KW-0378">Hydrolase</keyword>
<feature type="region of interest" description="Disordered" evidence="7">
    <location>
        <begin position="645"/>
        <end position="665"/>
    </location>
</feature>
<dbReference type="SUPFAM" id="SSF74650">
    <property type="entry name" value="Galactose mutarotase-like"/>
    <property type="match status" value="1"/>
</dbReference>
<dbReference type="PANTHER" id="PTHR46323">
    <property type="entry name" value="BETA-GALACTOSIDASE"/>
    <property type="match status" value="1"/>
</dbReference>
<dbReference type="InterPro" id="IPR036156">
    <property type="entry name" value="Beta-gal/glucu_dom_sf"/>
</dbReference>
<evidence type="ECO:0000259" key="8">
    <source>
        <dbReference type="SMART" id="SM01038"/>
    </source>
</evidence>
<accession>A0ABQ6MZD0</accession>
<evidence type="ECO:0000313" key="10">
    <source>
        <dbReference type="Proteomes" id="UP001165060"/>
    </source>
</evidence>
<dbReference type="InterPro" id="IPR032312">
    <property type="entry name" value="LacZ_4"/>
</dbReference>
<dbReference type="EC" id="3.2.1.23" evidence="3"/>
<dbReference type="PANTHER" id="PTHR46323:SF2">
    <property type="entry name" value="BETA-GALACTOSIDASE"/>
    <property type="match status" value="1"/>
</dbReference>
<dbReference type="Gene3D" id="3.20.20.80">
    <property type="entry name" value="Glycosidases"/>
    <property type="match status" value="2"/>
</dbReference>
<dbReference type="InterPro" id="IPR050347">
    <property type="entry name" value="Bact_Beta-galactosidase"/>
</dbReference>
<comment type="similarity">
    <text evidence="2">Belongs to the glycosyl hydrolase 2 family.</text>
</comment>
<gene>
    <name evidence="9" type="ORF">TeGR_g12884</name>
</gene>
<dbReference type="EMBL" id="BRYB01001895">
    <property type="protein sequence ID" value="GMI35863.1"/>
    <property type="molecule type" value="Genomic_DNA"/>
</dbReference>
<comment type="caution">
    <text evidence="9">The sequence shown here is derived from an EMBL/GenBank/DDBJ whole genome shotgun (WGS) entry which is preliminary data.</text>
</comment>
<feature type="domain" description="Beta galactosidase small chain/" evidence="8">
    <location>
        <begin position="673"/>
        <end position="1003"/>
    </location>
</feature>
<dbReference type="Pfam" id="PF02836">
    <property type="entry name" value="Glyco_hydro_2_C"/>
    <property type="match status" value="1"/>
</dbReference>
<dbReference type="SUPFAM" id="SSF49303">
    <property type="entry name" value="beta-Galactosidase/glucuronidase domain"/>
    <property type="match status" value="2"/>
</dbReference>
<dbReference type="InterPro" id="IPR011013">
    <property type="entry name" value="Gal_mutarotase_sf_dom"/>
</dbReference>
<dbReference type="Pfam" id="PF02837">
    <property type="entry name" value="Glyco_hydro_2_N"/>
    <property type="match status" value="1"/>
</dbReference>
<evidence type="ECO:0000256" key="3">
    <source>
        <dbReference type="ARBA" id="ARBA00012756"/>
    </source>
</evidence>
<dbReference type="Gene3D" id="2.60.40.10">
    <property type="entry name" value="Immunoglobulins"/>
    <property type="match status" value="2"/>
</dbReference>
<dbReference type="Pfam" id="PF02929">
    <property type="entry name" value="Bgal_small_N"/>
    <property type="match status" value="1"/>
</dbReference>